<dbReference type="Proteomes" id="UP001216510">
    <property type="component" value="Chromosome"/>
</dbReference>
<organism evidence="3 4">
    <name type="scientific">Pseudoduganella chitinolytica</name>
    <dbReference type="NCBI Taxonomy" id="34070"/>
    <lineage>
        <taxon>Bacteria</taxon>
        <taxon>Pseudomonadati</taxon>
        <taxon>Pseudomonadota</taxon>
        <taxon>Betaproteobacteria</taxon>
        <taxon>Burkholderiales</taxon>
        <taxon>Oxalobacteraceae</taxon>
        <taxon>Telluria group</taxon>
        <taxon>Pseudoduganella</taxon>
    </lineage>
</organism>
<evidence type="ECO:0000256" key="1">
    <source>
        <dbReference type="SAM" id="Phobius"/>
    </source>
</evidence>
<dbReference type="PANTHER" id="PTHR23028">
    <property type="entry name" value="ACETYLTRANSFERASE"/>
    <property type="match status" value="1"/>
</dbReference>
<feature type="transmembrane region" description="Helical" evidence="1">
    <location>
        <begin position="133"/>
        <end position="156"/>
    </location>
</feature>
<dbReference type="RefSeq" id="WP_277417692.1">
    <property type="nucleotide sequence ID" value="NZ_CP119083.1"/>
</dbReference>
<evidence type="ECO:0000313" key="4">
    <source>
        <dbReference type="Proteomes" id="UP001216510"/>
    </source>
</evidence>
<dbReference type="GO" id="GO:0016746">
    <property type="term" value="F:acyltransferase activity"/>
    <property type="evidence" value="ECO:0007669"/>
    <property type="project" value="UniProtKB-KW"/>
</dbReference>
<feature type="transmembrane region" description="Helical" evidence="1">
    <location>
        <begin position="163"/>
        <end position="180"/>
    </location>
</feature>
<proteinExistence type="predicted"/>
<dbReference type="EMBL" id="CP119083">
    <property type="protein sequence ID" value="WEF35022.1"/>
    <property type="molecule type" value="Genomic_DNA"/>
</dbReference>
<sequence length="383" mass="42592">MNHRPTRRLHGLDTLRALAILLVFANHYVNFVTRRPTLGFVGEIGWAGVDLFFALSGYLIGNQIFAGLRQDTFSLPVFYARRLLRTLPNYYVVLALYAFWPVFAAHSPHAPWWQYLTFTLNFDLKPGTRFSHSWSLCVEEQFYLALPALALLAAACGRWRLHLGWLLIASSFIAGMLLRAHAWDEARPPSGGNSLYYRTIYYSTLCRFDELVAGVALALLKNCHAGLWARLTAWGNWTLALGTAIVAVAFKLFLANHFGRAETIFGYPLLALGFGLLVLAAVSPGSLLYGLRVPGAGSLALWSYAIYLVHKQLCIVLAPLLAPLGIHAREPAGVALLLVASVWAGWLLFVLVETPFMRLRERWLDAPRTLPAVPVAGRQSPSY</sequence>
<keyword evidence="1" id="KW-0472">Membrane</keyword>
<reference evidence="3 4" key="1">
    <citation type="submission" date="2023-02" db="EMBL/GenBank/DDBJ databases">
        <title>Gemone sequence of Telluria chitinolytica ACM 3522T.</title>
        <authorList>
            <person name="Frediansyah A."/>
            <person name="Miess H."/>
            <person name="Gross H."/>
        </authorList>
    </citation>
    <scope>NUCLEOTIDE SEQUENCE [LARGE SCALE GENOMIC DNA]</scope>
    <source>
        <strain evidence="3 4">ACM 3522</strain>
    </source>
</reference>
<dbReference type="InterPro" id="IPR050879">
    <property type="entry name" value="Acyltransferase_3"/>
</dbReference>
<feature type="transmembrane region" description="Helical" evidence="1">
    <location>
        <begin position="89"/>
        <end position="113"/>
    </location>
</feature>
<feature type="transmembrane region" description="Helical" evidence="1">
    <location>
        <begin position="44"/>
        <end position="68"/>
    </location>
</feature>
<feature type="transmembrane region" description="Helical" evidence="1">
    <location>
        <begin position="232"/>
        <end position="253"/>
    </location>
</feature>
<dbReference type="Pfam" id="PF01757">
    <property type="entry name" value="Acyl_transf_3"/>
    <property type="match status" value="1"/>
</dbReference>
<accession>A0ABY8BGH1</accession>
<feature type="transmembrane region" description="Helical" evidence="1">
    <location>
        <begin position="200"/>
        <end position="220"/>
    </location>
</feature>
<keyword evidence="1" id="KW-1133">Transmembrane helix</keyword>
<name>A0ABY8BGH1_9BURK</name>
<dbReference type="PANTHER" id="PTHR23028:SF53">
    <property type="entry name" value="ACYL_TRANSF_3 DOMAIN-CONTAINING PROTEIN"/>
    <property type="match status" value="1"/>
</dbReference>
<keyword evidence="3" id="KW-0012">Acyltransferase</keyword>
<feature type="domain" description="Acyltransferase 3" evidence="2">
    <location>
        <begin position="10"/>
        <end position="349"/>
    </location>
</feature>
<protein>
    <submittedName>
        <fullName evidence="3">Acyltransferase</fullName>
    </submittedName>
</protein>
<evidence type="ECO:0000259" key="2">
    <source>
        <dbReference type="Pfam" id="PF01757"/>
    </source>
</evidence>
<feature type="transmembrane region" description="Helical" evidence="1">
    <location>
        <begin position="332"/>
        <end position="352"/>
    </location>
</feature>
<feature type="transmembrane region" description="Helical" evidence="1">
    <location>
        <begin position="12"/>
        <end position="32"/>
    </location>
</feature>
<keyword evidence="3" id="KW-0808">Transferase</keyword>
<feature type="transmembrane region" description="Helical" evidence="1">
    <location>
        <begin position="301"/>
        <end position="326"/>
    </location>
</feature>
<keyword evidence="1" id="KW-0812">Transmembrane</keyword>
<gene>
    <name evidence="3" type="ORF">PX653_09745</name>
</gene>
<dbReference type="InterPro" id="IPR002656">
    <property type="entry name" value="Acyl_transf_3_dom"/>
</dbReference>
<evidence type="ECO:0000313" key="3">
    <source>
        <dbReference type="EMBL" id="WEF35022.1"/>
    </source>
</evidence>
<keyword evidence="4" id="KW-1185">Reference proteome</keyword>
<feature type="transmembrane region" description="Helical" evidence="1">
    <location>
        <begin position="265"/>
        <end position="289"/>
    </location>
</feature>